<feature type="transmembrane region" description="Helical" evidence="6">
    <location>
        <begin position="97"/>
        <end position="118"/>
    </location>
</feature>
<evidence type="ECO:0000256" key="5">
    <source>
        <dbReference type="ARBA" id="ARBA00023136"/>
    </source>
</evidence>
<keyword evidence="4 6" id="KW-1133">Transmembrane helix</keyword>
<name>A0A6I4IZ39_9SPHN</name>
<keyword evidence="9" id="KW-1185">Reference proteome</keyword>
<dbReference type="RefSeq" id="WP_157026130.1">
    <property type="nucleotide sequence ID" value="NZ_WQMS01000006.1"/>
</dbReference>
<dbReference type="Gene3D" id="1.20.120.1220">
    <property type="match status" value="1"/>
</dbReference>
<dbReference type="InterPro" id="IPR000045">
    <property type="entry name" value="Prepilin_IV_endopep_pep"/>
</dbReference>
<protein>
    <submittedName>
        <fullName evidence="8">Peptidase</fullName>
    </submittedName>
</protein>
<evidence type="ECO:0000313" key="9">
    <source>
        <dbReference type="Proteomes" id="UP000441389"/>
    </source>
</evidence>
<keyword evidence="3 6" id="KW-0812">Transmembrane</keyword>
<dbReference type="GO" id="GO:0004190">
    <property type="term" value="F:aspartic-type endopeptidase activity"/>
    <property type="evidence" value="ECO:0007669"/>
    <property type="project" value="InterPro"/>
</dbReference>
<feature type="transmembrane region" description="Helical" evidence="6">
    <location>
        <begin position="130"/>
        <end position="149"/>
    </location>
</feature>
<evidence type="ECO:0000256" key="2">
    <source>
        <dbReference type="ARBA" id="ARBA00022475"/>
    </source>
</evidence>
<accession>A0A6I4IZ39</accession>
<keyword evidence="2" id="KW-1003">Cell membrane</keyword>
<dbReference type="InterPro" id="IPR052218">
    <property type="entry name" value="Preflagellin_Peptidase"/>
</dbReference>
<evidence type="ECO:0000256" key="1">
    <source>
        <dbReference type="ARBA" id="ARBA00004651"/>
    </source>
</evidence>
<feature type="transmembrane region" description="Helical" evidence="6">
    <location>
        <begin position="58"/>
        <end position="77"/>
    </location>
</feature>
<dbReference type="EMBL" id="WQMS01000006">
    <property type="protein sequence ID" value="MVO77153.1"/>
    <property type="molecule type" value="Genomic_DNA"/>
</dbReference>
<dbReference type="PANTHER" id="PTHR36506:SF1">
    <property type="entry name" value="PREFLAGELLIN PEPTIDASE"/>
    <property type="match status" value="1"/>
</dbReference>
<reference evidence="8 9" key="1">
    <citation type="submission" date="2019-12" db="EMBL/GenBank/DDBJ databases">
        <authorList>
            <person name="Huq M.A."/>
        </authorList>
    </citation>
    <scope>NUCLEOTIDE SEQUENCE [LARGE SCALE GENOMIC DNA]</scope>
    <source>
        <strain evidence="8 9">MAH-20</strain>
    </source>
</reference>
<organism evidence="8 9">
    <name type="scientific">Sphingomonas horti</name>
    <dbReference type="NCBI Taxonomy" id="2682842"/>
    <lineage>
        <taxon>Bacteria</taxon>
        <taxon>Pseudomonadati</taxon>
        <taxon>Pseudomonadota</taxon>
        <taxon>Alphaproteobacteria</taxon>
        <taxon>Sphingomonadales</taxon>
        <taxon>Sphingomonadaceae</taxon>
        <taxon>Sphingomonas</taxon>
    </lineage>
</organism>
<dbReference type="GO" id="GO:0005886">
    <property type="term" value="C:plasma membrane"/>
    <property type="evidence" value="ECO:0007669"/>
    <property type="project" value="UniProtKB-SubCell"/>
</dbReference>
<evidence type="ECO:0000313" key="8">
    <source>
        <dbReference type="EMBL" id="MVO77153.1"/>
    </source>
</evidence>
<evidence type="ECO:0000256" key="4">
    <source>
        <dbReference type="ARBA" id="ARBA00022989"/>
    </source>
</evidence>
<keyword evidence="5 6" id="KW-0472">Membrane</keyword>
<sequence>MAAHALLAILALLLLIAAVTDLKARIIANRLNLAIALLAPAYWWASGLSPWPDMALQAALGVAVFAVFAGLFAMGWMGGGDVKLLGALALWLPLVPLMRMLFAMSLLGGVLTLIVVAVHRLRRVKTSPEVPYGVAIASAGLWVIGELYLNQFA</sequence>
<dbReference type="Pfam" id="PF01478">
    <property type="entry name" value="Peptidase_A24"/>
    <property type="match status" value="1"/>
</dbReference>
<evidence type="ECO:0000256" key="6">
    <source>
        <dbReference type="SAM" id="Phobius"/>
    </source>
</evidence>
<dbReference type="Proteomes" id="UP000441389">
    <property type="component" value="Unassembled WGS sequence"/>
</dbReference>
<proteinExistence type="predicted"/>
<comment type="caution">
    <text evidence="8">The sequence shown here is derived from an EMBL/GenBank/DDBJ whole genome shotgun (WGS) entry which is preliminary data.</text>
</comment>
<feature type="domain" description="Prepilin type IV endopeptidase peptidase" evidence="7">
    <location>
        <begin position="9"/>
        <end position="113"/>
    </location>
</feature>
<comment type="subcellular location">
    <subcellularLocation>
        <location evidence="1">Cell membrane</location>
        <topology evidence="1">Multi-pass membrane protein</topology>
    </subcellularLocation>
</comment>
<dbReference type="AlphaFoldDB" id="A0A6I4IZ39"/>
<feature type="transmembrane region" description="Helical" evidence="6">
    <location>
        <begin position="34"/>
        <end position="51"/>
    </location>
</feature>
<gene>
    <name evidence="8" type="ORF">GON01_04265</name>
</gene>
<dbReference type="PANTHER" id="PTHR36506">
    <property type="entry name" value="PREFLAGELLIN PEPTIDASE"/>
    <property type="match status" value="1"/>
</dbReference>
<evidence type="ECO:0000256" key="3">
    <source>
        <dbReference type="ARBA" id="ARBA00022692"/>
    </source>
</evidence>
<evidence type="ECO:0000259" key="7">
    <source>
        <dbReference type="Pfam" id="PF01478"/>
    </source>
</evidence>